<proteinExistence type="predicted"/>
<reference evidence="1 2" key="1">
    <citation type="journal article" date="2014" name="Int. J. Syst. Evol. Microbiol.">
        <title>Complete genome sequence of Corynebacterium casei LMG S-19264T (=DSM 44701T), isolated from a smear-ripened cheese.</title>
        <authorList>
            <consortium name="US DOE Joint Genome Institute (JGI-PGF)"/>
            <person name="Walter F."/>
            <person name="Albersmeier A."/>
            <person name="Kalinowski J."/>
            <person name="Ruckert C."/>
        </authorList>
    </citation>
    <scope>NUCLEOTIDE SEQUENCE [LARGE SCALE GENOMIC DNA]</scope>
    <source>
        <strain evidence="1 2">CGMCC 4.7215</strain>
    </source>
</reference>
<dbReference type="PANTHER" id="PTHR42280:SF1">
    <property type="entry name" value="CITG FAMILY PROTEIN"/>
    <property type="match status" value="1"/>
</dbReference>
<keyword evidence="1" id="KW-0328">Glycosyltransferase</keyword>
<comment type="caution">
    <text evidence="1">The sequence shown here is derived from an EMBL/GenBank/DDBJ whole genome shotgun (WGS) entry which is preliminary data.</text>
</comment>
<dbReference type="AlphaFoldDB" id="A0ABD5X6F8"/>
<sequence length="283" mass="29923">MTAPDMTRSTAQNAQLALMLEVSGTPKPGNVDREREYDDLKFEQFLAGAVGAFDGLSLAADGEPVGRAFERAVAGMSQQQGGNTQFGALLLTTPLVAAAGEGALTRDNAEAVVTDTTVEDAVNFYRAFEHVDVAVNDPPEGMEALDVRRGSDAAPAIRERGLTLGELMEESAVNDGIAAEWSDGFSRTFEAATGLQESDGAVSNRASALFLALLASEVDTFVVTQHDTETALEVRDRAQDVLAGDENPYELAQELVEREINPGTTADIVAGALFIALERGLSV</sequence>
<dbReference type="InterPro" id="IPR002736">
    <property type="entry name" value="CitG"/>
</dbReference>
<dbReference type="PANTHER" id="PTHR42280">
    <property type="entry name" value="CITG FAMILY PROTEIN"/>
    <property type="match status" value="1"/>
</dbReference>
<dbReference type="EC" id="2.4.2.52" evidence="1"/>
<keyword evidence="1" id="KW-0808">Transferase</keyword>
<dbReference type="Proteomes" id="UP001596414">
    <property type="component" value="Unassembled WGS sequence"/>
</dbReference>
<name>A0ABD5X6F8_9EURY</name>
<evidence type="ECO:0000313" key="1">
    <source>
        <dbReference type="EMBL" id="MFC7126706.1"/>
    </source>
</evidence>
<organism evidence="1 2">
    <name type="scientific">Halovenus rubra</name>
    <dbReference type="NCBI Taxonomy" id="869890"/>
    <lineage>
        <taxon>Archaea</taxon>
        <taxon>Methanobacteriati</taxon>
        <taxon>Methanobacteriota</taxon>
        <taxon>Stenosarchaea group</taxon>
        <taxon>Halobacteria</taxon>
        <taxon>Halobacteriales</taxon>
        <taxon>Haloarculaceae</taxon>
        <taxon>Halovenus</taxon>
    </lineage>
</organism>
<dbReference type="RefSeq" id="WP_267637483.1">
    <property type="nucleotide sequence ID" value="NZ_JAODIY010000009.1"/>
</dbReference>
<dbReference type="Gene3D" id="1.10.4200.10">
    <property type="entry name" value="Triphosphoribosyl-dephospho-CoA protein"/>
    <property type="match status" value="1"/>
</dbReference>
<evidence type="ECO:0000313" key="2">
    <source>
        <dbReference type="Proteomes" id="UP001596414"/>
    </source>
</evidence>
<dbReference type="GO" id="GO:0046917">
    <property type="term" value="F:triphosphoribosyl-dephospho-CoA synthase activity"/>
    <property type="evidence" value="ECO:0007669"/>
    <property type="project" value="UniProtKB-EC"/>
</dbReference>
<dbReference type="GO" id="GO:0016757">
    <property type="term" value="F:glycosyltransferase activity"/>
    <property type="evidence" value="ECO:0007669"/>
    <property type="project" value="UniProtKB-KW"/>
</dbReference>
<dbReference type="EMBL" id="JBHSZQ010000047">
    <property type="protein sequence ID" value="MFC7126706.1"/>
    <property type="molecule type" value="Genomic_DNA"/>
</dbReference>
<dbReference type="Pfam" id="PF01874">
    <property type="entry name" value="CitG"/>
    <property type="match status" value="1"/>
</dbReference>
<protein>
    <submittedName>
        <fullName evidence="1">Triphosphoribosyl-dephospho-CoA synthase</fullName>
        <ecNumber evidence="1">2.4.2.52</ecNumber>
    </submittedName>
</protein>
<gene>
    <name evidence="1" type="ORF">ACFQJ7_11835</name>
</gene>
<accession>A0ABD5X6F8</accession>